<accession>A0ABP9QTY1</accession>
<dbReference type="PROSITE" id="PS51257">
    <property type="entry name" value="PROKAR_LIPOPROTEIN"/>
    <property type="match status" value="1"/>
</dbReference>
<dbReference type="EMBL" id="BAABLD010000008">
    <property type="protein sequence ID" value="GAA5167265.1"/>
    <property type="molecule type" value="Genomic_DNA"/>
</dbReference>
<comment type="caution">
    <text evidence="1">The sequence shown here is derived from an EMBL/GenBank/DDBJ whole genome shotgun (WGS) entry which is preliminary data.</text>
</comment>
<sequence>MGKHAYARLTVLAVVLGITACGGGGGGGGSSGGTTATASDSTTITASNQDSVAAVGVQSASLGAGIADNYVATGGDAIVGVEISGAQSDALPDPYAAARLFAQRISTNLSNRVESVTGTTSTSTYTCPGGGYYTETDTYISSLVLSVGDSATFTHFNCKESDGTIYNGTMSGVVTAKSSSTMAVNYTYSALKMQSGSTTVTMSGSFSLATNSIAVTYAVTNGNINIAISTSSFNMGLAYSNINVTSQVSSDGTTTTFTPLSMGVSATVGSNAFGINITAVTPLVTNSAKIVQSGKLKITGKSGILYITFLGSGAVKLELDANGDGVIESTKSTTVAALKS</sequence>
<evidence type="ECO:0000313" key="1">
    <source>
        <dbReference type="EMBL" id="GAA5167265.1"/>
    </source>
</evidence>
<keyword evidence="2" id="KW-1185">Reference proteome</keyword>
<organism evidence="1 2">
    <name type="scientific">Viridibacterium curvum</name>
    <dbReference type="NCBI Taxonomy" id="1101404"/>
    <lineage>
        <taxon>Bacteria</taxon>
        <taxon>Pseudomonadati</taxon>
        <taxon>Pseudomonadota</taxon>
        <taxon>Betaproteobacteria</taxon>
        <taxon>Rhodocyclales</taxon>
        <taxon>Rhodocyclaceae</taxon>
        <taxon>Viridibacterium</taxon>
    </lineage>
</organism>
<gene>
    <name evidence="1" type="ORF">GCM10025770_25640</name>
</gene>
<protein>
    <recommendedName>
        <fullName evidence="3">Lipoprotein</fullName>
    </recommendedName>
</protein>
<name>A0ABP9QTY1_9RHOO</name>
<reference evidence="2" key="1">
    <citation type="journal article" date="2019" name="Int. J. Syst. Evol. Microbiol.">
        <title>The Global Catalogue of Microorganisms (GCM) 10K type strain sequencing project: providing services to taxonomists for standard genome sequencing and annotation.</title>
        <authorList>
            <consortium name="The Broad Institute Genomics Platform"/>
            <consortium name="The Broad Institute Genome Sequencing Center for Infectious Disease"/>
            <person name="Wu L."/>
            <person name="Ma J."/>
        </authorList>
    </citation>
    <scope>NUCLEOTIDE SEQUENCE [LARGE SCALE GENOMIC DNA]</scope>
    <source>
        <strain evidence="2">JCM 18715</strain>
    </source>
</reference>
<dbReference type="RefSeq" id="WP_345533380.1">
    <property type="nucleotide sequence ID" value="NZ_BAABLD010000008.1"/>
</dbReference>
<evidence type="ECO:0000313" key="2">
    <source>
        <dbReference type="Proteomes" id="UP001500547"/>
    </source>
</evidence>
<evidence type="ECO:0008006" key="3">
    <source>
        <dbReference type="Google" id="ProtNLM"/>
    </source>
</evidence>
<dbReference type="Proteomes" id="UP001500547">
    <property type="component" value="Unassembled WGS sequence"/>
</dbReference>
<proteinExistence type="predicted"/>